<reference evidence="2 3" key="1">
    <citation type="submission" date="2016-10" db="EMBL/GenBank/DDBJ databases">
        <authorList>
            <person name="de Groot N.N."/>
        </authorList>
    </citation>
    <scope>NUCLEOTIDE SEQUENCE [LARGE SCALE GENOMIC DNA]</scope>
    <source>
        <strain evidence="2 3">MT12</strain>
    </source>
</reference>
<keyword evidence="1" id="KW-0472">Membrane</keyword>
<dbReference type="RefSeq" id="WP_143046575.1">
    <property type="nucleotide sequence ID" value="NZ_FNTH01000001.1"/>
</dbReference>
<accession>A0A1H4NFR3</accession>
<evidence type="ECO:0000313" key="3">
    <source>
        <dbReference type="Proteomes" id="UP000198992"/>
    </source>
</evidence>
<keyword evidence="1" id="KW-1133">Transmembrane helix</keyword>
<sequence>MPSFSNESWPGVATASVLGVLVVAALALAVVGYVEWSSDANLAQFMSRSTTAVAVASSTSILPLKGRTGCGQANKSLPSLALPLE</sequence>
<evidence type="ECO:0000256" key="1">
    <source>
        <dbReference type="SAM" id="Phobius"/>
    </source>
</evidence>
<dbReference type="AlphaFoldDB" id="A0A1H4NFR3"/>
<proteinExistence type="predicted"/>
<feature type="transmembrane region" description="Helical" evidence="1">
    <location>
        <begin position="12"/>
        <end position="34"/>
    </location>
</feature>
<dbReference type="EMBL" id="FNTH01000001">
    <property type="protein sequence ID" value="SEB94036.1"/>
    <property type="molecule type" value="Genomic_DNA"/>
</dbReference>
<gene>
    <name evidence="2" type="ORF">SAMN05444164_0618</name>
</gene>
<organism evidence="2 3">
    <name type="scientific">Bradyrhizobium erythrophlei</name>
    <dbReference type="NCBI Taxonomy" id="1437360"/>
    <lineage>
        <taxon>Bacteria</taxon>
        <taxon>Pseudomonadati</taxon>
        <taxon>Pseudomonadota</taxon>
        <taxon>Alphaproteobacteria</taxon>
        <taxon>Hyphomicrobiales</taxon>
        <taxon>Nitrobacteraceae</taxon>
        <taxon>Bradyrhizobium</taxon>
    </lineage>
</organism>
<protein>
    <submittedName>
        <fullName evidence="2">Uncharacterized protein</fullName>
    </submittedName>
</protein>
<name>A0A1H4NFR3_9BRAD</name>
<keyword evidence="1" id="KW-0812">Transmembrane</keyword>
<dbReference type="Proteomes" id="UP000198992">
    <property type="component" value="Unassembled WGS sequence"/>
</dbReference>
<evidence type="ECO:0000313" key="2">
    <source>
        <dbReference type="EMBL" id="SEB94036.1"/>
    </source>
</evidence>